<evidence type="ECO:0000313" key="1">
    <source>
        <dbReference type="EMBL" id="KAJ9112796.1"/>
    </source>
</evidence>
<dbReference type="EMBL" id="JASBWS010000014">
    <property type="protein sequence ID" value="KAJ9112796.1"/>
    <property type="molecule type" value="Genomic_DNA"/>
</dbReference>
<gene>
    <name evidence="1" type="ORF">QFC20_002123</name>
</gene>
<organism evidence="1 2">
    <name type="scientific">Naganishia adeliensis</name>
    <dbReference type="NCBI Taxonomy" id="92952"/>
    <lineage>
        <taxon>Eukaryota</taxon>
        <taxon>Fungi</taxon>
        <taxon>Dikarya</taxon>
        <taxon>Basidiomycota</taxon>
        <taxon>Agaricomycotina</taxon>
        <taxon>Tremellomycetes</taxon>
        <taxon>Filobasidiales</taxon>
        <taxon>Filobasidiaceae</taxon>
        <taxon>Naganishia</taxon>
    </lineage>
</organism>
<comment type="caution">
    <text evidence="1">The sequence shown here is derived from an EMBL/GenBank/DDBJ whole genome shotgun (WGS) entry which is preliminary data.</text>
</comment>
<protein>
    <submittedName>
        <fullName evidence="1">Uncharacterized protein</fullName>
    </submittedName>
</protein>
<reference evidence="1" key="1">
    <citation type="submission" date="2023-04" db="EMBL/GenBank/DDBJ databases">
        <title>Draft Genome sequencing of Naganishia species isolated from polar environments using Oxford Nanopore Technology.</title>
        <authorList>
            <person name="Leo P."/>
            <person name="Venkateswaran K."/>
        </authorList>
    </citation>
    <scope>NUCLEOTIDE SEQUENCE</scope>
    <source>
        <strain evidence="1">MNA-CCFEE 5262</strain>
    </source>
</reference>
<name>A0ACC2WPN9_9TREE</name>
<sequence>MKFPQHSTNFRLPTFSRRVIIGIFLTLALVVTLLPLSSYARHHFPSLNTFHSSLNESFGALKESTFGRQRCPADCPSDPYVQPGMLYFGNSSRETRWVPFPVEEISLIDGKAKMLTEIDPLDTSEVEDYGAEALMAGLVDEKEKVVGWARDKYVLFVGASFGMVDDESADWWKPVEYRPITFEERVQQVMIPGMNATGLDPERKPDLVVLSSLFWDENYIGEVAQHYNVSMDGTHGFTYAQIKWHRSRIQKLIHFLHDMYDDQALPMMFRTRQIRKQAKWAGMLKIFQLDQSCRAIAKKMGLRYFTWGGKLEGFQDYYDDDQHFRNGPATWLFAE</sequence>
<keyword evidence="2" id="KW-1185">Reference proteome</keyword>
<dbReference type="Proteomes" id="UP001230649">
    <property type="component" value="Unassembled WGS sequence"/>
</dbReference>
<proteinExistence type="predicted"/>
<accession>A0ACC2WPN9</accession>
<evidence type="ECO:0000313" key="2">
    <source>
        <dbReference type="Proteomes" id="UP001230649"/>
    </source>
</evidence>